<dbReference type="PANTHER" id="PTHR31635">
    <property type="entry name" value="REVERSE TRANSCRIPTASE DOMAIN-CONTAINING PROTEIN-RELATED"/>
    <property type="match status" value="1"/>
</dbReference>
<dbReference type="InterPro" id="IPR000477">
    <property type="entry name" value="RT_dom"/>
</dbReference>
<dbReference type="CDD" id="cd01650">
    <property type="entry name" value="RT_nLTR_like"/>
    <property type="match status" value="1"/>
</dbReference>
<evidence type="ECO:0000313" key="3">
    <source>
        <dbReference type="Proteomes" id="UP000826656"/>
    </source>
</evidence>
<dbReference type="SUPFAM" id="SSF56672">
    <property type="entry name" value="DNA/RNA polymerases"/>
    <property type="match status" value="1"/>
</dbReference>
<feature type="domain" description="Reverse transcriptase" evidence="1">
    <location>
        <begin position="14"/>
        <end position="169"/>
    </location>
</feature>
<proteinExistence type="predicted"/>
<name>A0ABQ7VZD9_SOLTU</name>
<reference evidence="2 3" key="1">
    <citation type="journal article" date="2021" name="bioRxiv">
        <title>Chromosome-scale and haplotype-resolved genome assembly of a tetraploid potato cultivar.</title>
        <authorList>
            <person name="Sun H."/>
            <person name="Jiao W.-B."/>
            <person name="Krause K."/>
            <person name="Campoy J.A."/>
            <person name="Goel M."/>
            <person name="Folz-Donahue K."/>
            <person name="Kukat C."/>
            <person name="Huettel B."/>
            <person name="Schneeberger K."/>
        </authorList>
    </citation>
    <scope>NUCLEOTIDE SEQUENCE [LARGE SCALE GENOMIC DNA]</scope>
    <source>
        <strain evidence="2">SolTubOtavaFocal</strain>
        <tissue evidence="2">Leaves</tissue>
    </source>
</reference>
<keyword evidence="3" id="KW-1185">Reference proteome</keyword>
<evidence type="ECO:0000313" key="2">
    <source>
        <dbReference type="EMBL" id="KAH0773876.1"/>
    </source>
</evidence>
<dbReference type="InterPro" id="IPR043502">
    <property type="entry name" value="DNA/RNA_pol_sf"/>
</dbReference>
<sequence>MFKVVNCTSIILIPKVQHPNTIGEYRPISRCSVLYKIISKVITGRLQKVMDYLVDNSQVAFLPGRFIQDNILLTHELVKGYGRKGISPRCMLKIDMQKAYDSLEWDYLEQIMVQLSFPTQFIKWTMTCLRTVSYSIVINGKQTKPFDAKKSLRQGDPMSPLLFVIAMEILNAYGLAANVSKSSNYFGGMQPMVKGQIPENLCFYKGNLPFRYLGVPLSTKRLAINQCQPLIDKIQAKQASWVVQKILKSRNYVEEARYTMEEFTQLDKFQIRKMYHVMRTTFDKVDCRRLICNNTGMENGSLFFFSPYMGSCIQGTNCIDGASTERFVVAFVGMLMKAFLISSLNVQL</sequence>
<dbReference type="EMBL" id="JAIVGD010000005">
    <property type="protein sequence ID" value="KAH0773876.1"/>
    <property type="molecule type" value="Genomic_DNA"/>
</dbReference>
<comment type="caution">
    <text evidence="2">The sequence shown here is derived from an EMBL/GenBank/DDBJ whole genome shotgun (WGS) entry which is preliminary data.</text>
</comment>
<dbReference type="PANTHER" id="PTHR31635:SF196">
    <property type="entry name" value="REVERSE TRANSCRIPTASE DOMAIN-CONTAINING PROTEIN-RELATED"/>
    <property type="match status" value="1"/>
</dbReference>
<protein>
    <recommendedName>
        <fullName evidence="1">Reverse transcriptase domain-containing protein</fullName>
    </recommendedName>
</protein>
<gene>
    <name evidence="2" type="ORF">KY290_011013</name>
</gene>
<dbReference type="Pfam" id="PF00078">
    <property type="entry name" value="RVT_1"/>
    <property type="match status" value="1"/>
</dbReference>
<accession>A0ABQ7VZD9</accession>
<organism evidence="2 3">
    <name type="scientific">Solanum tuberosum</name>
    <name type="common">Potato</name>
    <dbReference type="NCBI Taxonomy" id="4113"/>
    <lineage>
        <taxon>Eukaryota</taxon>
        <taxon>Viridiplantae</taxon>
        <taxon>Streptophyta</taxon>
        <taxon>Embryophyta</taxon>
        <taxon>Tracheophyta</taxon>
        <taxon>Spermatophyta</taxon>
        <taxon>Magnoliopsida</taxon>
        <taxon>eudicotyledons</taxon>
        <taxon>Gunneridae</taxon>
        <taxon>Pentapetalae</taxon>
        <taxon>asterids</taxon>
        <taxon>lamiids</taxon>
        <taxon>Solanales</taxon>
        <taxon>Solanaceae</taxon>
        <taxon>Solanoideae</taxon>
        <taxon>Solaneae</taxon>
        <taxon>Solanum</taxon>
    </lineage>
</organism>
<evidence type="ECO:0000259" key="1">
    <source>
        <dbReference type="Pfam" id="PF00078"/>
    </source>
</evidence>
<dbReference type="Proteomes" id="UP000826656">
    <property type="component" value="Unassembled WGS sequence"/>
</dbReference>